<dbReference type="SUPFAM" id="SSF53098">
    <property type="entry name" value="Ribonuclease H-like"/>
    <property type="match status" value="1"/>
</dbReference>
<keyword evidence="3" id="KW-1185">Reference proteome</keyword>
<dbReference type="Pfam" id="PF13456">
    <property type="entry name" value="RVT_3"/>
    <property type="match status" value="1"/>
</dbReference>
<proteinExistence type="predicted"/>
<dbReference type="Proteomes" id="UP000289738">
    <property type="component" value="Chromosome A02"/>
</dbReference>
<protein>
    <recommendedName>
        <fullName evidence="1">RNase H type-1 domain-containing protein</fullName>
    </recommendedName>
</protein>
<evidence type="ECO:0000259" key="1">
    <source>
        <dbReference type="Pfam" id="PF13456"/>
    </source>
</evidence>
<dbReference type="InterPro" id="IPR044730">
    <property type="entry name" value="RNase_H-like_dom_plant"/>
</dbReference>
<gene>
    <name evidence="2" type="ORF">Ahy_A02g006148</name>
</gene>
<dbReference type="STRING" id="3818.A0A445E942"/>
<dbReference type="PANTHER" id="PTHR47723">
    <property type="entry name" value="OS05G0353850 PROTEIN"/>
    <property type="match status" value="1"/>
</dbReference>
<comment type="caution">
    <text evidence="2">The sequence shown here is derived from an EMBL/GenBank/DDBJ whole genome shotgun (WGS) entry which is preliminary data.</text>
</comment>
<dbReference type="InterPro" id="IPR012337">
    <property type="entry name" value="RNaseH-like_sf"/>
</dbReference>
<evidence type="ECO:0000313" key="2">
    <source>
        <dbReference type="EMBL" id="RYR71938.1"/>
    </source>
</evidence>
<dbReference type="GO" id="GO:0003676">
    <property type="term" value="F:nucleic acid binding"/>
    <property type="evidence" value="ECO:0007669"/>
    <property type="project" value="InterPro"/>
</dbReference>
<dbReference type="CDD" id="cd06222">
    <property type="entry name" value="RNase_H_like"/>
    <property type="match status" value="1"/>
</dbReference>
<dbReference type="InterPro" id="IPR053151">
    <property type="entry name" value="RNase_H-like"/>
</dbReference>
<dbReference type="AlphaFoldDB" id="A0A445E942"/>
<dbReference type="GO" id="GO:0004523">
    <property type="term" value="F:RNA-DNA hybrid ribonuclease activity"/>
    <property type="evidence" value="ECO:0007669"/>
    <property type="project" value="InterPro"/>
</dbReference>
<name>A0A445E942_ARAHY</name>
<dbReference type="InterPro" id="IPR036397">
    <property type="entry name" value="RNaseH_sf"/>
</dbReference>
<dbReference type="PANTHER" id="PTHR47723:SF19">
    <property type="entry name" value="POLYNUCLEOTIDYL TRANSFERASE, RIBONUCLEASE H-LIKE SUPERFAMILY PROTEIN"/>
    <property type="match status" value="1"/>
</dbReference>
<sequence length="312" mass="34933">MGRGGVGGIRKVSELIREGKGWDRNKIKEIFHGSVAELITKTPISLINKKDYFVWQHIKDGQYNVRTGYYVAKEEKDSKKEGRICKASTSQDWREDWEAIWRLPESIKANIPDTGRGGVRKRITCRPPPKNRLKVNTDASFHRDTGTAALAAVVRDWQGKVITGTTATFKTISPLTAEAQAYREALILIKNLQIPNCIIETDILPLVQAIKARTPIAEADAIIRDILQLLEEALDVGATWTPRDGNKLAHQLAAMAAENNLGRQWTMNPPIQLRNTIRSEASLAKIQHIQDIQNQVIQNPVKGTQIRMGHPS</sequence>
<evidence type="ECO:0000313" key="3">
    <source>
        <dbReference type="Proteomes" id="UP000289738"/>
    </source>
</evidence>
<reference evidence="2 3" key="1">
    <citation type="submission" date="2019-01" db="EMBL/GenBank/DDBJ databases">
        <title>Sequencing of cultivated peanut Arachis hypogaea provides insights into genome evolution and oil improvement.</title>
        <authorList>
            <person name="Chen X."/>
        </authorList>
    </citation>
    <scope>NUCLEOTIDE SEQUENCE [LARGE SCALE GENOMIC DNA]</scope>
    <source>
        <strain evidence="3">cv. Fuhuasheng</strain>
        <tissue evidence="2">Leaves</tissue>
    </source>
</reference>
<accession>A0A445E942</accession>
<dbReference type="Gene3D" id="3.30.420.10">
    <property type="entry name" value="Ribonuclease H-like superfamily/Ribonuclease H"/>
    <property type="match status" value="1"/>
</dbReference>
<organism evidence="2 3">
    <name type="scientific">Arachis hypogaea</name>
    <name type="common">Peanut</name>
    <dbReference type="NCBI Taxonomy" id="3818"/>
    <lineage>
        <taxon>Eukaryota</taxon>
        <taxon>Viridiplantae</taxon>
        <taxon>Streptophyta</taxon>
        <taxon>Embryophyta</taxon>
        <taxon>Tracheophyta</taxon>
        <taxon>Spermatophyta</taxon>
        <taxon>Magnoliopsida</taxon>
        <taxon>eudicotyledons</taxon>
        <taxon>Gunneridae</taxon>
        <taxon>Pentapetalae</taxon>
        <taxon>rosids</taxon>
        <taxon>fabids</taxon>
        <taxon>Fabales</taxon>
        <taxon>Fabaceae</taxon>
        <taxon>Papilionoideae</taxon>
        <taxon>50 kb inversion clade</taxon>
        <taxon>dalbergioids sensu lato</taxon>
        <taxon>Dalbergieae</taxon>
        <taxon>Pterocarpus clade</taxon>
        <taxon>Arachis</taxon>
    </lineage>
</organism>
<dbReference type="InterPro" id="IPR002156">
    <property type="entry name" value="RNaseH_domain"/>
</dbReference>
<dbReference type="EMBL" id="SDMP01000002">
    <property type="protein sequence ID" value="RYR71938.1"/>
    <property type="molecule type" value="Genomic_DNA"/>
</dbReference>
<feature type="domain" description="RNase H type-1" evidence="1">
    <location>
        <begin position="136"/>
        <end position="256"/>
    </location>
</feature>